<feature type="chain" id="PRO_5036372872" description="Cytochrome c domain-containing protein" evidence="11">
    <location>
        <begin position="31"/>
        <end position="484"/>
    </location>
</feature>
<evidence type="ECO:0000256" key="2">
    <source>
        <dbReference type="ARBA" id="ARBA00008333"/>
    </source>
</evidence>
<evidence type="ECO:0000313" key="15">
    <source>
        <dbReference type="Proteomes" id="UP000435877"/>
    </source>
</evidence>
<keyword evidence="15" id="KW-1185">Reference proteome</keyword>
<proteinExistence type="inferred from homology"/>
<dbReference type="Gene3D" id="1.10.760.10">
    <property type="entry name" value="Cytochrome c-like domain"/>
    <property type="match status" value="1"/>
</dbReference>
<evidence type="ECO:0000256" key="9">
    <source>
        <dbReference type="PROSITE-ProRule" id="PRU00433"/>
    </source>
</evidence>
<keyword evidence="3 9" id="KW-0349">Heme</keyword>
<accession>A0A5S9NGW0</accession>
<gene>
    <name evidence="13" type="ORF">IHBHHGIJ_01664</name>
    <name evidence="14" type="ORF">KFEGEMFD_01266</name>
</gene>
<dbReference type="PANTHER" id="PTHR31632">
    <property type="entry name" value="IRON TRANSPORTER FTH1"/>
    <property type="match status" value="1"/>
</dbReference>
<feature type="transmembrane region" description="Helical" evidence="10">
    <location>
        <begin position="413"/>
        <end position="433"/>
    </location>
</feature>
<reference evidence="15 16" key="1">
    <citation type="submission" date="2019-11" db="EMBL/GenBank/DDBJ databases">
        <authorList>
            <person name="Holert J."/>
        </authorList>
    </citation>
    <scope>NUCLEOTIDE SEQUENCE [LARGE SCALE GENOMIC DNA]</scope>
    <source>
        <strain evidence="14">BC3_2A</strain>
        <strain evidence="13">SB11_1A</strain>
    </source>
</reference>
<dbReference type="GO" id="GO:0046872">
    <property type="term" value="F:metal ion binding"/>
    <property type="evidence" value="ECO:0007669"/>
    <property type="project" value="UniProtKB-KW"/>
</dbReference>
<evidence type="ECO:0000256" key="1">
    <source>
        <dbReference type="ARBA" id="ARBA00004141"/>
    </source>
</evidence>
<feature type="domain" description="Cytochrome c" evidence="12">
    <location>
        <begin position="136"/>
        <end position="223"/>
    </location>
</feature>
<feature type="transmembrane region" description="Helical" evidence="10">
    <location>
        <begin position="453"/>
        <end position="469"/>
    </location>
</feature>
<dbReference type="EMBL" id="CACSIK010000001">
    <property type="protein sequence ID" value="CAA0088943.1"/>
    <property type="molecule type" value="Genomic_DNA"/>
</dbReference>
<keyword evidence="7 9" id="KW-0408">Iron</keyword>
<evidence type="ECO:0000256" key="4">
    <source>
        <dbReference type="ARBA" id="ARBA00022692"/>
    </source>
</evidence>
<evidence type="ECO:0000313" key="14">
    <source>
        <dbReference type="EMBL" id="CAA0095434.1"/>
    </source>
</evidence>
<dbReference type="Proteomes" id="UP000439591">
    <property type="component" value="Unassembled WGS sequence"/>
</dbReference>
<dbReference type="PROSITE" id="PS51007">
    <property type="entry name" value="CYTC"/>
    <property type="match status" value="1"/>
</dbReference>
<name>A0A5S9NGW0_9GAMM</name>
<dbReference type="Pfam" id="PF03239">
    <property type="entry name" value="FTR1"/>
    <property type="match status" value="1"/>
</dbReference>
<evidence type="ECO:0000256" key="3">
    <source>
        <dbReference type="ARBA" id="ARBA00022617"/>
    </source>
</evidence>
<dbReference type="Pfam" id="PF00034">
    <property type="entry name" value="Cytochrom_C"/>
    <property type="match status" value="1"/>
</dbReference>
<dbReference type="PANTHER" id="PTHR31632:SF2">
    <property type="entry name" value="PLASMA MEMBRANE IRON PERMEASE"/>
    <property type="match status" value="1"/>
</dbReference>
<evidence type="ECO:0000256" key="5">
    <source>
        <dbReference type="ARBA" id="ARBA00022723"/>
    </source>
</evidence>
<keyword evidence="11" id="KW-0732">Signal</keyword>
<evidence type="ECO:0000256" key="11">
    <source>
        <dbReference type="SAM" id="SignalP"/>
    </source>
</evidence>
<keyword evidence="6 10" id="KW-1133">Transmembrane helix</keyword>
<keyword evidence="5 9" id="KW-0479">Metal-binding</keyword>
<dbReference type="SUPFAM" id="SSF46626">
    <property type="entry name" value="Cytochrome c"/>
    <property type="match status" value="1"/>
</dbReference>
<dbReference type="Proteomes" id="UP000435877">
    <property type="component" value="Unassembled WGS sequence"/>
</dbReference>
<evidence type="ECO:0000256" key="6">
    <source>
        <dbReference type="ARBA" id="ARBA00022989"/>
    </source>
</evidence>
<dbReference type="GO" id="GO:0015093">
    <property type="term" value="F:ferrous iron transmembrane transporter activity"/>
    <property type="evidence" value="ECO:0007669"/>
    <property type="project" value="TreeGrafter"/>
</dbReference>
<dbReference type="GO" id="GO:0033573">
    <property type="term" value="C:high-affinity iron permease complex"/>
    <property type="evidence" value="ECO:0007669"/>
    <property type="project" value="InterPro"/>
</dbReference>
<evidence type="ECO:0000256" key="8">
    <source>
        <dbReference type="ARBA" id="ARBA00023136"/>
    </source>
</evidence>
<protein>
    <recommendedName>
        <fullName evidence="12">Cytochrome c domain-containing protein</fullName>
    </recommendedName>
</protein>
<keyword evidence="4 10" id="KW-0812">Transmembrane</keyword>
<evidence type="ECO:0000256" key="10">
    <source>
        <dbReference type="SAM" id="Phobius"/>
    </source>
</evidence>
<dbReference type="GO" id="GO:0009055">
    <property type="term" value="F:electron transfer activity"/>
    <property type="evidence" value="ECO:0007669"/>
    <property type="project" value="InterPro"/>
</dbReference>
<keyword evidence="8 10" id="KW-0472">Membrane</keyword>
<dbReference type="InterPro" id="IPR009056">
    <property type="entry name" value="Cyt_c-like_dom"/>
</dbReference>
<evidence type="ECO:0000259" key="12">
    <source>
        <dbReference type="PROSITE" id="PS51007"/>
    </source>
</evidence>
<dbReference type="GO" id="GO:0020037">
    <property type="term" value="F:heme binding"/>
    <property type="evidence" value="ECO:0007669"/>
    <property type="project" value="InterPro"/>
</dbReference>
<evidence type="ECO:0000313" key="16">
    <source>
        <dbReference type="Proteomes" id="UP000439591"/>
    </source>
</evidence>
<evidence type="ECO:0000313" key="13">
    <source>
        <dbReference type="EMBL" id="CAA0088943.1"/>
    </source>
</evidence>
<evidence type="ECO:0000256" key="7">
    <source>
        <dbReference type="ARBA" id="ARBA00023004"/>
    </source>
</evidence>
<organism evidence="13 15">
    <name type="scientific">Zhongshania aliphaticivorans</name>
    <dbReference type="NCBI Taxonomy" id="1470434"/>
    <lineage>
        <taxon>Bacteria</taxon>
        <taxon>Pseudomonadati</taxon>
        <taxon>Pseudomonadota</taxon>
        <taxon>Gammaproteobacteria</taxon>
        <taxon>Cellvibrionales</taxon>
        <taxon>Spongiibacteraceae</taxon>
        <taxon>Zhongshania</taxon>
    </lineage>
</organism>
<sequence length="484" mass="53050">MITKDIIHRLPIGAKLLSFTLLLMSNSWAAAENVDTRQLLQLSEYISVDYSAAVSKGKVIDKGEYQEMLEFSTLIAEKANEMPSSNEYKSVSSKADQLKLYVGQKREASAVTQVAASLRDLLLRLPGQEPLPIQIASVEKARFLYAENCSGCHGATGHGDGVLAKSLSPMPTDFTDVERAKNRSVLGLYDVLSEGIEGTAMPPFKHLDKSDRWSLAFYVGSLPNAANSSFDPIEGISFNDLVTQSPNSLLNDNADLTSGAIFRSRLNPAHWLESNENPLVITRAKLTQALTQYNEGRFSEAKRSAVSAYLDGFELIENGLDAHSTELRKEIEKSLMDFRRLIAQENSSEALNSTYTKSLALIAQAEILLTEHTLSNQTLFLTSLVILLREGLEALLVVITLGAILLRSRRKDALKYVHAGWITALIAGGFTWWATRSLINFSGASREVVEGGAALFAALVLFYVGIGCTENHKSANGKNTSRRN</sequence>
<feature type="signal peptide" evidence="11">
    <location>
        <begin position="1"/>
        <end position="30"/>
    </location>
</feature>
<dbReference type="EMBL" id="CACSIM010000002">
    <property type="protein sequence ID" value="CAA0095434.1"/>
    <property type="molecule type" value="Genomic_DNA"/>
</dbReference>
<dbReference type="RefSeq" id="WP_200842624.1">
    <property type="nucleotide sequence ID" value="NZ_CACSIK010000001.1"/>
</dbReference>
<feature type="transmembrane region" description="Helical" evidence="10">
    <location>
        <begin position="379"/>
        <end position="406"/>
    </location>
</feature>
<comment type="similarity">
    <text evidence="2">Belongs to the oxidase-dependent Fe transporter (OFeT) (TC 9.A.10.1) family.</text>
</comment>
<dbReference type="InterPro" id="IPR004923">
    <property type="entry name" value="FTR1/Fip1/EfeU"/>
</dbReference>
<comment type="subcellular location">
    <subcellularLocation>
        <location evidence="1">Membrane</location>
        <topology evidence="1">Multi-pass membrane protein</topology>
    </subcellularLocation>
</comment>
<dbReference type="AlphaFoldDB" id="A0A5S9NGW0"/>
<dbReference type="InterPro" id="IPR036909">
    <property type="entry name" value="Cyt_c-like_dom_sf"/>
</dbReference>